<comment type="caution">
    <text evidence="5">The sequence shown here is derived from an EMBL/GenBank/DDBJ whole genome shotgun (WGS) entry which is preliminary data.</text>
</comment>
<keyword evidence="2" id="KW-1003">Cell membrane</keyword>
<comment type="subcellular location">
    <subcellularLocation>
        <location evidence="1">Cell membrane</location>
        <topology evidence="1">Single-pass type I membrane protein</topology>
    </subcellularLocation>
</comment>
<dbReference type="Proteomes" id="UP001642483">
    <property type="component" value="Unassembled WGS sequence"/>
</dbReference>
<dbReference type="EMBL" id="CAWYQH010000096">
    <property type="protein sequence ID" value="CAK8682658.1"/>
    <property type="molecule type" value="Genomic_DNA"/>
</dbReference>
<proteinExistence type="predicted"/>
<feature type="transmembrane region" description="Helical" evidence="3">
    <location>
        <begin position="346"/>
        <end position="369"/>
    </location>
</feature>
<sequence>MVNSKQVCCLILLLASGLTKVIASSICCNDEDCLYWSRGLGSGTGSLLTKCNKCTFQYSKCPVGKNILGSKSPSAPSSSERQKSWYLFTDPVLGNVKIALNISWIMLQSNVAVEQLHGFRITIQRLGTSQHQGAFTEFYHCLEEAQLIKSSLAFNYDCYGKLPYQDVRPGQTFRIVIGSLPATNNYNNSLHLVVRLPDCQDSIMAQMPQCQDRKLTLEVNKVHCENRSVQVSYSVSNSFDEAVVYLCQQYKHSRNSCRKISLLEELPIKGMVSLHIPEQFDLERNYSISVWGSTKRSGWAITRSRKTVTLNQCVKTLEVTHSQDTYATTRQPQSTVAYGVETGQNFYIIMVVSLPVLIAVIFLACHMLLRMKREEHKNKL</sequence>
<feature type="signal peptide" evidence="4">
    <location>
        <begin position="1"/>
        <end position="23"/>
    </location>
</feature>
<evidence type="ECO:0000313" key="6">
    <source>
        <dbReference type="Proteomes" id="UP001642483"/>
    </source>
</evidence>
<name>A0ABP0FSQ7_CLALP</name>
<evidence type="ECO:0000256" key="3">
    <source>
        <dbReference type="SAM" id="Phobius"/>
    </source>
</evidence>
<keyword evidence="3" id="KW-1133">Transmembrane helix</keyword>
<gene>
    <name evidence="5" type="ORF">CVLEPA_LOCUS13306</name>
</gene>
<keyword evidence="6" id="KW-1185">Reference proteome</keyword>
<evidence type="ECO:0000256" key="2">
    <source>
        <dbReference type="ARBA" id="ARBA00022475"/>
    </source>
</evidence>
<organism evidence="5 6">
    <name type="scientific">Clavelina lepadiformis</name>
    <name type="common">Light-bulb sea squirt</name>
    <name type="synonym">Ascidia lepadiformis</name>
    <dbReference type="NCBI Taxonomy" id="159417"/>
    <lineage>
        <taxon>Eukaryota</taxon>
        <taxon>Metazoa</taxon>
        <taxon>Chordata</taxon>
        <taxon>Tunicata</taxon>
        <taxon>Ascidiacea</taxon>
        <taxon>Aplousobranchia</taxon>
        <taxon>Clavelinidae</taxon>
        <taxon>Clavelina</taxon>
    </lineage>
</organism>
<reference evidence="5 6" key="1">
    <citation type="submission" date="2024-02" db="EMBL/GenBank/DDBJ databases">
        <authorList>
            <person name="Daric V."/>
            <person name="Darras S."/>
        </authorList>
    </citation>
    <scope>NUCLEOTIDE SEQUENCE [LARGE SCALE GENOMIC DNA]</scope>
</reference>
<protein>
    <submittedName>
        <fullName evidence="5">Uncharacterized protein</fullName>
    </submittedName>
</protein>
<dbReference type="Gene3D" id="2.60.40.2160">
    <property type="entry name" value="Interleukin-17 receptor A/B, fibronectin-III-like domain 1"/>
    <property type="match status" value="1"/>
</dbReference>
<evidence type="ECO:0000256" key="1">
    <source>
        <dbReference type="ARBA" id="ARBA00004251"/>
    </source>
</evidence>
<keyword evidence="4" id="KW-0732">Signal</keyword>
<feature type="chain" id="PRO_5045864879" evidence="4">
    <location>
        <begin position="24"/>
        <end position="380"/>
    </location>
</feature>
<keyword evidence="3" id="KW-0472">Membrane</keyword>
<evidence type="ECO:0000256" key="4">
    <source>
        <dbReference type="SAM" id="SignalP"/>
    </source>
</evidence>
<accession>A0ABP0FSQ7</accession>
<evidence type="ECO:0000313" key="5">
    <source>
        <dbReference type="EMBL" id="CAK8682658.1"/>
    </source>
</evidence>
<dbReference type="InterPro" id="IPR038683">
    <property type="entry name" value="IL17RA/B_FnIII-like_1_sf"/>
</dbReference>
<keyword evidence="3" id="KW-0812">Transmembrane</keyword>